<dbReference type="SUPFAM" id="SSF109604">
    <property type="entry name" value="HD-domain/PDEase-like"/>
    <property type="match status" value="1"/>
</dbReference>
<dbReference type="EMBL" id="MSCW01000004">
    <property type="protein sequence ID" value="ONF44334.1"/>
    <property type="molecule type" value="Genomic_DNA"/>
</dbReference>
<organism evidence="2 3">
    <name type="scientific">Marinobacter lutaoensis</name>
    <dbReference type="NCBI Taxonomy" id="135739"/>
    <lineage>
        <taxon>Bacteria</taxon>
        <taxon>Pseudomonadati</taxon>
        <taxon>Pseudomonadota</taxon>
        <taxon>Gammaproteobacteria</taxon>
        <taxon>Pseudomonadales</taxon>
        <taxon>Marinobacteraceae</taxon>
        <taxon>Marinobacter</taxon>
    </lineage>
</organism>
<dbReference type="CDD" id="cd00077">
    <property type="entry name" value="HDc"/>
    <property type="match status" value="1"/>
</dbReference>
<dbReference type="PANTHER" id="PTHR43155:SF2">
    <property type="entry name" value="CYCLIC DI-GMP PHOSPHODIESTERASE PA4108"/>
    <property type="match status" value="1"/>
</dbReference>
<feature type="domain" description="HD-GYP" evidence="1">
    <location>
        <begin position="109"/>
        <end position="309"/>
    </location>
</feature>
<dbReference type="Gene3D" id="1.10.3210.10">
    <property type="entry name" value="Hypothetical protein af1432"/>
    <property type="match status" value="1"/>
</dbReference>
<evidence type="ECO:0000313" key="2">
    <source>
        <dbReference type="EMBL" id="ONF44334.1"/>
    </source>
</evidence>
<dbReference type="PANTHER" id="PTHR43155">
    <property type="entry name" value="CYCLIC DI-GMP PHOSPHODIESTERASE PA4108-RELATED"/>
    <property type="match status" value="1"/>
</dbReference>
<dbReference type="OrthoDB" id="9764808at2"/>
<gene>
    <name evidence="2" type="ORF">BTO32_04920</name>
</gene>
<dbReference type="InterPro" id="IPR003607">
    <property type="entry name" value="HD/PDEase_dom"/>
</dbReference>
<name>A0A1V2DUF0_9GAMM</name>
<dbReference type="Proteomes" id="UP000189339">
    <property type="component" value="Unassembled WGS sequence"/>
</dbReference>
<reference evidence="2 3" key="1">
    <citation type="submission" date="2016-12" db="EMBL/GenBank/DDBJ databases">
        <title>Marinobacter lutaoensis whole genome sequencing.</title>
        <authorList>
            <person name="Verma A."/>
            <person name="Krishnamurthi S."/>
        </authorList>
    </citation>
    <scope>NUCLEOTIDE SEQUENCE [LARGE SCALE GENOMIC DNA]</scope>
    <source>
        <strain evidence="2 3">T5054</strain>
    </source>
</reference>
<accession>A0A1V2DUF0</accession>
<dbReference type="STRING" id="135739.BTO32_04920"/>
<comment type="caution">
    <text evidence="2">The sequence shown here is derived from an EMBL/GenBank/DDBJ whole genome shotgun (WGS) entry which is preliminary data.</text>
</comment>
<dbReference type="GO" id="GO:0008081">
    <property type="term" value="F:phosphoric diester hydrolase activity"/>
    <property type="evidence" value="ECO:0007669"/>
    <property type="project" value="UniProtKB-ARBA"/>
</dbReference>
<keyword evidence="2" id="KW-0378">Hydrolase</keyword>
<dbReference type="InterPro" id="IPR037522">
    <property type="entry name" value="HD_GYP_dom"/>
</dbReference>
<dbReference type="AlphaFoldDB" id="A0A1V2DUF0"/>
<evidence type="ECO:0000313" key="3">
    <source>
        <dbReference type="Proteomes" id="UP000189339"/>
    </source>
</evidence>
<protein>
    <submittedName>
        <fullName evidence="2">Phosphohydrolase</fullName>
    </submittedName>
</protein>
<sequence length="376" mass="41665">MEPESLVRIAPGALVVGRPLPWTVYDADGKVLLRQGYVIHSESQLEQLFQRGRFRPRRIPRSQDARADDTRDCNPFAEYAGFLHSLEGVLTALTERQASAEPRLLGLARRLEQVCQQSPDASLALVHLYAVAPTIQEQILFHAILCQRVGQTLALAPARRLELVAAALAANLALVPVADQLNASSRVLSEPQRQVIRKHPERAVQALQAAGLDRPTLTRIIAQHHERFDGDGYPLGLTGHELLPEAETLALAERYVAMVTRRAYRERLSIHAARQAITGLAGRASRPAVARALLDVLGEYPPGVLVRLASREIGVVTRQQGQPRSPVVMAIVNAEGQRYGGCFERDTRQPEFRILGQEEPEQLPSMDFSRLWGLRT</sequence>
<dbReference type="RefSeq" id="WP_076723348.1">
    <property type="nucleotide sequence ID" value="NZ_MSCW01000004.1"/>
</dbReference>
<dbReference type="PROSITE" id="PS51832">
    <property type="entry name" value="HD_GYP"/>
    <property type="match status" value="1"/>
</dbReference>
<dbReference type="Pfam" id="PF13487">
    <property type="entry name" value="HD_5"/>
    <property type="match status" value="1"/>
</dbReference>
<keyword evidence="3" id="KW-1185">Reference proteome</keyword>
<proteinExistence type="predicted"/>
<evidence type="ECO:0000259" key="1">
    <source>
        <dbReference type="PROSITE" id="PS51832"/>
    </source>
</evidence>